<dbReference type="CDD" id="cd18873">
    <property type="entry name" value="NUDIX_NadM_like"/>
    <property type="match status" value="1"/>
</dbReference>
<dbReference type="Gene3D" id="1.10.10.10">
    <property type="entry name" value="Winged helix-like DNA-binding domain superfamily/Winged helix DNA-binding domain"/>
    <property type="match status" value="1"/>
</dbReference>
<dbReference type="RefSeq" id="WP_258422302.1">
    <property type="nucleotide sequence ID" value="NZ_JANSUY010000002.1"/>
</dbReference>
<dbReference type="PANTHER" id="PTHR43736:SF4">
    <property type="entry name" value="SLR1690 PROTEIN"/>
    <property type="match status" value="1"/>
</dbReference>
<dbReference type="EMBL" id="JANSUY010000002">
    <property type="protein sequence ID" value="MCR9014422.1"/>
    <property type="molecule type" value="Genomic_DNA"/>
</dbReference>
<organism evidence="2 3">
    <name type="scientific">Aquiflexum gelatinilyticum</name>
    <dbReference type="NCBI Taxonomy" id="2961943"/>
    <lineage>
        <taxon>Bacteria</taxon>
        <taxon>Pseudomonadati</taxon>
        <taxon>Bacteroidota</taxon>
        <taxon>Cytophagia</taxon>
        <taxon>Cytophagales</taxon>
        <taxon>Cyclobacteriaceae</taxon>
        <taxon>Aquiflexum</taxon>
    </lineage>
</organism>
<accession>A0A9X2P3G4</accession>
<dbReference type="InterPro" id="IPR015797">
    <property type="entry name" value="NUDIX_hydrolase-like_dom_sf"/>
</dbReference>
<name>A0A9X2P3G4_9BACT</name>
<dbReference type="AlphaFoldDB" id="A0A9X2P3G4"/>
<evidence type="ECO:0000313" key="2">
    <source>
        <dbReference type="EMBL" id="MCR9014422.1"/>
    </source>
</evidence>
<dbReference type="PANTHER" id="PTHR43736">
    <property type="entry name" value="ADP-RIBOSE PYROPHOSPHATASE"/>
    <property type="match status" value="1"/>
</dbReference>
<dbReference type="SUPFAM" id="SSF46785">
    <property type="entry name" value="Winged helix' DNA-binding domain"/>
    <property type="match status" value="1"/>
</dbReference>
<dbReference type="InterPro" id="IPR000086">
    <property type="entry name" value="NUDIX_hydrolase_dom"/>
</dbReference>
<dbReference type="PROSITE" id="PS51462">
    <property type="entry name" value="NUDIX"/>
    <property type="match status" value="1"/>
</dbReference>
<proteinExistence type="predicted"/>
<dbReference type="InterPro" id="IPR036388">
    <property type="entry name" value="WH-like_DNA-bd_sf"/>
</dbReference>
<dbReference type="InterPro" id="IPR036390">
    <property type="entry name" value="WH_DNA-bd_sf"/>
</dbReference>
<reference evidence="2" key="1">
    <citation type="submission" date="2022-08" db="EMBL/GenBank/DDBJ databases">
        <authorList>
            <person name="Zhang D."/>
        </authorList>
    </citation>
    <scope>NUCLEOTIDE SEQUENCE</scope>
    <source>
        <strain evidence="2">XJ19-11</strain>
    </source>
</reference>
<keyword evidence="3" id="KW-1185">Reference proteome</keyword>
<comment type="caution">
    <text evidence="2">The sequence shown here is derived from an EMBL/GenBank/DDBJ whole genome shotgun (WGS) entry which is preliminary data.</text>
</comment>
<gene>
    <name evidence="2" type="ORF">NU887_05205</name>
</gene>
<feature type="domain" description="Nudix hydrolase" evidence="1">
    <location>
        <begin position="10"/>
        <end position="162"/>
    </location>
</feature>
<evidence type="ECO:0000313" key="3">
    <source>
        <dbReference type="Proteomes" id="UP001142175"/>
    </source>
</evidence>
<evidence type="ECO:0000259" key="1">
    <source>
        <dbReference type="PROSITE" id="PS51462"/>
    </source>
</evidence>
<dbReference type="Proteomes" id="UP001142175">
    <property type="component" value="Unassembled WGS sequence"/>
</dbReference>
<dbReference type="Gene3D" id="3.90.79.10">
    <property type="entry name" value="Nucleoside Triphosphate Pyrophosphohydrolase"/>
    <property type="match status" value="1"/>
</dbReference>
<dbReference type="Pfam" id="PF21906">
    <property type="entry name" value="WHD_NrtR"/>
    <property type="match status" value="1"/>
</dbReference>
<dbReference type="InterPro" id="IPR054105">
    <property type="entry name" value="WHD_NrtR"/>
</dbReference>
<dbReference type="Pfam" id="PF00293">
    <property type="entry name" value="NUDIX"/>
    <property type="match status" value="1"/>
</dbReference>
<protein>
    <submittedName>
        <fullName evidence="2">NUDIX domain-containing protein</fullName>
    </submittedName>
</protein>
<sequence length="234" mass="27236">MTVLETQGFLPHIAFDSVIFGFSKGKLKILLMEYHDTGWLALPGGFVRKEEDLDEAAKRGLKERTGLDNIYLEQFYTFGNMARFKPEVMQTILEANGFFLDPDHWMLDRFISVSYFALINFEKVILTPDELSDSIAWYEIDSLPKLILDHNAIVAKALQTLRENLERKLIGGNLLPERFTMNELQQVYEAIFGEKIRRTTFQRKMLGLDILERHEKLYTGKSHKAPYLYSFKKV</sequence>
<dbReference type="SUPFAM" id="SSF55811">
    <property type="entry name" value="Nudix"/>
    <property type="match status" value="1"/>
</dbReference>